<gene>
    <name evidence="1" type="ORF">DFP72DRAFT_1076638</name>
</gene>
<dbReference type="AlphaFoldDB" id="A0A8H6HGN6"/>
<accession>A0A8H6HGN6</accession>
<name>A0A8H6HGN6_9AGAR</name>
<keyword evidence="2" id="KW-1185">Reference proteome</keyword>
<evidence type="ECO:0000313" key="1">
    <source>
        <dbReference type="EMBL" id="KAF6746050.1"/>
    </source>
</evidence>
<protein>
    <submittedName>
        <fullName evidence="1">Uncharacterized protein</fullName>
    </submittedName>
</protein>
<sequence>MPPSCLHIDSIEKLLTTSSSLINPTPSVADLSFEEIIISLAHEPSDATTSSTTINALNEIPFLFLLNIRAIESVTIELIIPVPSVYLFPWHAISKWADLSALSITAALPNVATLAFGLVALPNLNSLKLDVEYLEPSNSGQPLPRHPSTHLTLLEVGFRGFAIFHWLATSRARETSIGTLALKIDEEDILPLMDYVVRHPGATQYLSISLYHRRYIHVLASCLMHFTQVLEIELYLKYLPTRGYKGCLQAICSAIRSRDLEMLTVYVPELPKGFREERKLLQLAESCLLQTQLEVVGKGREEESEEEDGYAPCVASCQRSWM</sequence>
<dbReference type="OrthoDB" id="3124769at2759"/>
<dbReference type="Proteomes" id="UP000521943">
    <property type="component" value="Unassembled WGS sequence"/>
</dbReference>
<evidence type="ECO:0000313" key="2">
    <source>
        <dbReference type="Proteomes" id="UP000521943"/>
    </source>
</evidence>
<comment type="caution">
    <text evidence="1">The sequence shown here is derived from an EMBL/GenBank/DDBJ whole genome shotgun (WGS) entry which is preliminary data.</text>
</comment>
<dbReference type="EMBL" id="JACGCI010000096">
    <property type="protein sequence ID" value="KAF6746050.1"/>
    <property type="molecule type" value="Genomic_DNA"/>
</dbReference>
<proteinExistence type="predicted"/>
<organism evidence="1 2">
    <name type="scientific">Ephemerocybe angulata</name>
    <dbReference type="NCBI Taxonomy" id="980116"/>
    <lineage>
        <taxon>Eukaryota</taxon>
        <taxon>Fungi</taxon>
        <taxon>Dikarya</taxon>
        <taxon>Basidiomycota</taxon>
        <taxon>Agaricomycotina</taxon>
        <taxon>Agaricomycetes</taxon>
        <taxon>Agaricomycetidae</taxon>
        <taxon>Agaricales</taxon>
        <taxon>Agaricineae</taxon>
        <taxon>Psathyrellaceae</taxon>
        <taxon>Ephemerocybe</taxon>
    </lineage>
</organism>
<reference evidence="1 2" key="1">
    <citation type="submission" date="2020-07" db="EMBL/GenBank/DDBJ databases">
        <title>Comparative genomics of pyrophilous fungi reveals a link between fire events and developmental genes.</title>
        <authorList>
            <consortium name="DOE Joint Genome Institute"/>
            <person name="Steindorff A.S."/>
            <person name="Carver A."/>
            <person name="Calhoun S."/>
            <person name="Stillman K."/>
            <person name="Liu H."/>
            <person name="Lipzen A."/>
            <person name="Pangilinan J."/>
            <person name="Labutti K."/>
            <person name="Bruns T.D."/>
            <person name="Grigoriev I.V."/>
        </authorList>
    </citation>
    <scope>NUCLEOTIDE SEQUENCE [LARGE SCALE GENOMIC DNA]</scope>
    <source>
        <strain evidence="1 2">CBS 144469</strain>
    </source>
</reference>